<evidence type="ECO:0000313" key="5">
    <source>
        <dbReference type="EMBL" id="PLN77718.1"/>
    </source>
</evidence>
<dbReference type="PANTHER" id="PTHR12935">
    <property type="entry name" value="GAMMA-GLUTAMYLCYCLOTRANSFERASE"/>
    <property type="match status" value="1"/>
</dbReference>
<dbReference type="AlphaFoldDB" id="A0A2J5HKU0"/>
<reference evidence="6" key="1">
    <citation type="submission" date="2017-12" db="EMBL/GenBank/DDBJ databases">
        <authorList>
            <consortium name="DOE Joint Genome Institute"/>
            <person name="Mondo S.J."/>
            <person name="Kjaerbolling I."/>
            <person name="Vesth T.C."/>
            <person name="Frisvad J.C."/>
            <person name="Nybo J.L."/>
            <person name="Theobald S."/>
            <person name="Kuo A."/>
            <person name="Bowyer P."/>
            <person name="Matsuda Y."/>
            <person name="Lyhne E.K."/>
            <person name="Kogle M.E."/>
            <person name="Clum A."/>
            <person name="Lipzen A."/>
            <person name="Salamov A."/>
            <person name="Ngan C.Y."/>
            <person name="Daum C."/>
            <person name="Chiniquy J."/>
            <person name="Barry K."/>
            <person name="LaButti K."/>
            <person name="Haridas S."/>
            <person name="Simmons B.A."/>
            <person name="Magnuson J.K."/>
            <person name="Mortensen U.H."/>
            <person name="Larsen T.O."/>
            <person name="Grigoriev I.V."/>
            <person name="Baker S.E."/>
            <person name="Andersen M.R."/>
            <person name="Nordberg H.P."/>
            <person name="Cantor M.N."/>
            <person name="Hua S.X."/>
        </authorList>
    </citation>
    <scope>NUCLEOTIDE SEQUENCE [LARGE SCALE GENOMIC DNA]</scope>
    <source>
        <strain evidence="6">IBT 19404</strain>
    </source>
</reference>
<dbReference type="InterPro" id="IPR013024">
    <property type="entry name" value="GGCT-like"/>
</dbReference>
<evidence type="ECO:0000256" key="1">
    <source>
        <dbReference type="ARBA" id="ARBA00012346"/>
    </source>
</evidence>
<feature type="region of interest" description="Disordered" evidence="4">
    <location>
        <begin position="1"/>
        <end position="57"/>
    </location>
</feature>
<evidence type="ECO:0000313" key="6">
    <source>
        <dbReference type="Proteomes" id="UP000235023"/>
    </source>
</evidence>
<proteinExistence type="predicted"/>
<accession>A0A2J5HKU0</accession>
<gene>
    <name evidence="5" type="ORF">BDW42DRAFT_176382</name>
</gene>
<dbReference type="EMBL" id="KZ559590">
    <property type="protein sequence ID" value="PLN77718.1"/>
    <property type="molecule type" value="Genomic_DNA"/>
</dbReference>
<feature type="binding site" evidence="3">
    <location>
        <begin position="62"/>
        <end position="67"/>
    </location>
    <ligand>
        <name>substrate</name>
    </ligand>
</feature>
<name>A0A2J5HKU0_9EURO</name>
<evidence type="ECO:0000256" key="2">
    <source>
        <dbReference type="ARBA" id="ARBA00023239"/>
    </source>
</evidence>
<protein>
    <recommendedName>
        <fullName evidence="1">gamma-glutamylcyclotransferase</fullName>
        <ecNumber evidence="1">4.3.2.9</ecNumber>
    </recommendedName>
</protein>
<sequence length="267" mass="29757">MHLKETDPSPGSTTAPEELQHTGPNLNITLTHKATPTTTTTTTTVSPPQQQEQQQQKHRPLYFAYGSNLSPTQMRHRCTNNPTRSSHPVAIARLPHWRWLICESGYANVVPPPGLRVGKQVDGADKVPVSGEEDAVFGVLYDMDEGDEGLLDGFEGVDRCAPVSGEEGRIPLSVRPREQGRGDYNKWFVGASVVRWLDGGYSRRGLDGGEGEDEVMTLVYVDEERVKCGPPYPEYIPRMNRAISEAKTLGFPEKWAEEVMRPYIPRE</sequence>
<dbReference type="GO" id="GO:0003839">
    <property type="term" value="F:gamma-glutamylcyclotransferase activity"/>
    <property type="evidence" value="ECO:0007669"/>
    <property type="project" value="UniProtKB-EC"/>
</dbReference>
<dbReference type="OrthoDB" id="2924818at2759"/>
<evidence type="ECO:0000256" key="3">
    <source>
        <dbReference type="PIRSR" id="PIRSR617939-2"/>
    </source>
</evidence>
<dbReference type="SUPFAM" id="SSF110857">
    <property type="entry name" value="Gamma-glutamyl cyclotransferase-like"/>
    <property type="match status" value="1"/>
</dbReference>
<organism evidence="5 6">
    <name type="scientific">Aspergillus taichungensis</name>
    <dbReference type="NCBI Taxonomy" id="482145"/>
    <lineage>
        <taxon>Eukaryota</taxon>
        <taxon>Fungi</taxon>
        <taxon>Dikarya</taxon>
        <taxon>Ascomycota</taxon>
        <taxon>Pezizomycotina</taxon>
        <taxon>Eurotiomycetes</taxon>
        <taxon>Eurotiomycetidae</taxon>
        <taxon>Eurotiales</taxon>
        <taxon>Aspergillaceae</taxon>
        <taxon>Aspergillus</taxon>
        <taxon>Aspergillus subgen. Circumdati</taxon>
    </lineage>
</organism>
<feature type="compositionally biased region" description="Polar residues" evidence="4">
    <location>
        <begin position="22"/>
        <end position="34"/>
    </location>
</feature>
<dbReference type="InterPro" id="IPR017939">
    <property type="entry name" value="G-Glutamylcylcotransferase"/>
</dbReference>
<dbReference type="EC" id="4.3.2.9" evidence="1"/>
<dbReference type="CDD" id="cd06661">
    <property type="entry name" value="GGCT_like"/>
    <property type="match status" value="1"/>
</dbReference>
<keyword evidence="2" id="KW-0456">Lyase</keyword>
<feature type="compositionally biased region" description="Low complexity" evidence="4">
    <location>
        <begin position="35"/>
        <end position="54"/>
    </location>
</feature>
<keyword evidence="6" id="KW-1185">Reference proteome</keyword>
<evidence type="ECO:0000256" key="4">
    <source>
        <dbReference type="SAM" id="MobiDB-lite"/>
    </source>
</evidence>
<dbReference type="InterPro" id="IPR036568">
    <property type="entry name" value="GGCT-like_sf"/>
</dbReference>
<dbReference type="Gene3D" id="3.10.490.10">
    <property type="entry name" value="Gamma-glutamyl cyclotransferase-like"/>
    <property type="match status" value="1"/>
</dbReference>
<dbReference type="Proteomes" id="UP000235023">
    <property type="component" value="Unassembled WGS sequence"/>
</dbReference>
<dbReference type="PANTHER" id="PTHR12935:SF0">
    <property type="entry name" value="GAMMA-GLUTAMYLCYCLOTRANSFERASE"/>
    <property type="match status" value="1"/>
</dbReference>